<organism evidence="6 8">
    <name type="scientific">Adineta steineri</name>
    <dbReference type="NCBI Taxonomy" id="433720"/>
    <lineage>
        <taxon>Eukaryota</taxon>
        <taxon>Metazoa</taxon>
        <taxon>Spiralia</taxon>
        <taxon>Gnathifera</taxon>
        <taxon>Rotifera</taxon>
        <taxon>Eurotatoria</taxon>
        <taxon>Bdelloidea</taxon>
        <taxon>Adinetida</taxon>
        <taxon>Adinetidae</taxon>
        <taxon>Adineta</taxon>
    </lineage>
</organism>
<evidence type="ECO:0000313" key="8">
    <source>
        <dbReference type="Proteomes" id="UP000663845"/>
    </source>
</evidence>
<evidence type="ECO:0000256" key="5">
    <source>
        <dbReference type="SAM" id="Coils"/>
    </source>
</evidence>
<dbReference type="Proteomes" id="UP000663844">
    <property type="component" value="Unassembled WGS sequence"/>
</dbReference>
<evidence type="ECO:0000256" key="4">
    <source>
        <dbReference type="PROSITE-ProRule" id="PRU00504"/>
    </source>
</evidence>
<name>A0A814YST6_9BILA</name>
<dbReference type="PROSITE" id="PS51125">
    <property type="entry name" value="NHL"/>
    <property type="match status" value="3"/>
</dbReference>
<gene>
    <name evidence="6" type="ORF">JYZ213_LOCUS28765</name>
    <name evidence="7" type="ORF">OXD698_LOCUS10604</name>
</gene>
<dbReference type="EMBL" id="CAJOAZ010000570">
    <property type="protein sequence ID" value="CAF3676286.1"/>
    <property type="molecule type" value="Genomic_DNA"/>
</dbReference>
<dbReference type="EMBL" id="CAJNOG010000425">
    <property type="protein sequence ID" value="CAF1235183.1"/>
    <property type="molecule type" value="Genomic_DNA"/>
</dbReference>
<comment type="caution">
    <text evidence="6">The sequence shown here is derived from an EMBL/GenBank/DDBJ whole genome shotgun (WGS) entry which is preliminary data.</text>
</comment>
<feature type="repeat" description="NHL" evidence="4">
    <location>
        <begin position="334"/>
        <end position="370"/>
    </location>
</feature>
<feature type="repeat" description="NHL" evidence="4">
    <location>
        <begin position="434"/>
        <end position="465"/>
    </location>
</feature>
<keyword evidence="3" id="KW-0325">Glycoprotein</keyword>
<dbReference type="AlphaFoldDB" id="A0A814YST6"/>
<keyword evidence="1" id="KW-0732">Signal</keyword>
<keyword evidence="2" id="KW-0677">Repeat</keyword>
<dbReference type="InterPro" id="IPR011042">
    <property type="entry name" value="6-blade_b-propeller_TolB-like"/>
</dbReference>
<dbReference type="PANTHER" id="PTHR10680">
    <property type="entry name" value="PEPTIDYL-GLYCINE ALPHA-AMIDATING MONOOXYGENASE"/>
    <property type="match status" value="1"/>
</dbReference>
<dbReference type="Proteomes" id="UP000663845">
    <property type="component" value="Unassembled WGS sequence"/>
</dbReference>
<dbReference type="InterPro" id="IPR001258">
    <property type="entry name" value="NHL_repeat"/>
</dbReference>
<evidence type="ECO:0000256" key="1">
    <source>
        <dbReference type="ARBA" id="ARBA00022729"/>
    </source>
</evidence>
<evidence type="ECO:0000313" key="7">
    <source>
        <dbReference type="EMBL" id="CAF3676286.1"/>
    </source>
</evidence>
<feature type="coiled-coil region" evidence="5">
    <location>
        <begin position="106"/>
        <end position="147"/>
    </location>
</feature>
<accession>A0A814YST6</accession>
<dbReference type="PANTHER" id="PTHR10680:SF14">
    <property type="entry name" value="PEPTIDYL-GLYCINE ALPHA-AMIDATING MONOOXYGENASE"/>
    <property type="match status" value="1"/>
</dbReference>
<dbReference type="CDD" id="cd05819">
    <property type="entry name" value="NHL"/>
    <property type="match status" value="1"/>
</dbReference>
<evidence type="ECO:0000256" key="2">
    <source>
        <dbReference type="ARBA" id="ARBA00022737"/>
    </source>
</evidence>
<sequence length="466" mass="53841">MAMTINNKTQCVICNKDKITYLCEGCLKNFCLMDLTKHRQLLNEELHHIINDYDQFKHRFTEQKPNPHDLSLINQINEWELESIDKIKQKAKDCIEIVIKSSQIFLNDIEKKFNDLNEQLKQFRSENEFNEINLNYLRDELMKLRQELNSPSKTYIQQESEPFINEISVISLERPTFNKWKQNANTVAGGDGFGQKLTQFKYPYGISIDEKKNIFIADCDNHRIIEWKYNAKEGQIIADGNGQGNKIHQLNHPTDVIVNHQNHSIIIADQGNRRVVRWLNRNQQLLIDDIDCFGLAIDKHEFLYISDYTKNEVRRCKMGEYNEGIVVAGGNGEGNELNQLNSPGFISVDDDQSVYVSDRDNNRVMKWRKGAKEGIVVAGGNLNQLSYPRGVIVDDLGRIYVADMWNHRVIRWCEGKEEGEFIVGENGKGNKSNQLNNPYGLSFDNEGNLYVADCGNARIQRFDIVL</sequence>
<dbReference type="Pfam" id="PF01436">
    <property type="entry name" value="NHL"/>
    <property type="match status" value="3"/>
</dbReference>
<feature type="repeat" description="NHL" evidence="4">
    <location>
        <begin position="379"/>
        <end position="409"/>
    </location>
</feature>
<dbReference type="SUPFAM" id="SSF63825">
    <property type="entry name" value="YWTD domain"/>
    <property type="match status" value="1"/>
</dbReference>
<reference evidence="6" key="1">
    <citation type="submission" date="2021-02" db="EMBL/GenBank/DDBJ databases">
        <authorList>
            <person name="Nowell W R."/>
        </authorList>
    </citation>
    <scope>NUCLEOTIDE SEQUENCE</scope>
</reference>
<dbReference type="Gene3D" id="2.120.10.30">
    <property type="entry name" value="TolB, C-terminal domain"/>
    <property type="match status" value="3"/>
</dbReference>
<keyword evidence="5" id="KW-0175">Coiled coil</keyword>
<evidence type="ECO:0008006" key="9">
    <source>
        <dbReference type="Google" id="ProtNLM"/>
    </source>
</evidence>
<evidence type="ECO:0000313" key="6">
    <source>
        <dbReference type="EMBL" id="CAF1235183.1"/>
    </source>
</evidence>
<protein>
    <recommendedName>
        <fullName evidence="9">NHL repeat containing protein</fullName>
    </recommendedName>
</protein>
<proteinExistence type="predicted"/>
<evidence type="ECO:0000256" key="3">
    <source>
        <dbReference type="ARBA" id="ARBA00023180"/>
    </source>
</evidence>